<dbReference type="AlphaFoldDB" id="A0A3A9Z5Q9"/>
<organism evidence="2 3">
    <name type="scientific">Micromonospora endolithica</name>
    <dbReference type="NCBI Taxonomy" id="230091"/>
    <lineage>
        <taxon>Bacteria</taxon>
        <taxon>Bacillati</taxon>
        <taxon>Actinomycetota</taxon>
        <taxon>Actinomycetes</taxon>
        <taxon>Micromonosporales</taxon>
        <taxon>Micromonosporaceae</taxon>
        <taxon>Micromonospora</taxon>
    </lineage>
</organism>
<proteinExistence type="predicted"/>
<accession>A0A3A9Z5Q9</accession>
<dbReference type="EMBL" id="RBAK01000009">
    <property type="protein sequence ID" value="RKN42647.1"/>
    <property type="molecule type" value="Genomic_DNA"/>
</dbReference>
<keyword evidence="3" id="KW-1185">Reference proteome</keyword>
<comment type="caution">
    <text evidence="2">The sequence shown here is derived from an EMBL/GenBank/DDBJ whole genome shotgun (WGS) entry which is preliminary data.</text>
</comment>
<dbReference type="GO" id="GO:0016740">
    <property type="term" value="F:transferase activity"/>
    <property type="evidence" value="ECO:0007669"/>
    <property type="project" value="UniProtKB-KW"/>
</dbReference>
<dbReference type="OrthoDB" id="2570531at2"/>
<dbReference type="SUPFAM" id="SSF56112">
    <property type="entry name" value="Protein kinase-like (PK-like)"/>
    <property type="match status" value="1"/>
</dbReference>
<gene>
    <name evidence="2" type="ORF">D7223_21635</name>
</gene>
<dbReference type="InterPro" id="IPR002575">
    <property type="entry name" value="Aminoglycoside_PTrfase"/>
</dbReference>
<dbReference type="Pfam" id="PF01636">
    <property type="entry name" value="APH"/>
    <property type="match status" value="1"/>
</dbReference>
<evidence type="ECO:0000313" key="2">
    <source>
        <dbReference type="EMBL" id="RKN42647.1"/>
    </source>
</evidence>
<dbReference type="Proteomes" id="UP000281726">
    <property type="component" value="Unassembled WGS sequence"/>
</dbReference>
<name>A0A3A9Z5Q9_9ACTN</name>
<evidence type="ECO:0000259" key="1">
    <source>
        <dbReference type="Pfam" id="PF01636"/>
    </source>
</evidence>
<dbReference type="RefSeq" id="WP_120730250.1">
    <property type="nucleotide sequence ID" value="NZ_RBAK01000009.1"/>
</dbReference>
<evidence type="ECO:0000313" key="3">
    <source>
        <dbReference type="Proteomes" id="UP000281726"/>
    </source>
</evidence>
<dbReference type="Gene3D" id="3.90.1200.10">
    <property type="match status" value="1"/>
</dbReference>
<keyword evidence="2" id="KW-0808">Transferase</keyword>
<reference evidence="2 3" key="1">
    <citation type="journal article" date="2004" name="Syst. Appl. Microbiol.">
        <title>Cryptoendolithic actinomycetes from antarctic sandstone rock samples: Micromonospora endolithica sp. nov. and two isolates related to Micromonospora coerulea Jensen 1932.</title>
        <authorList>
            <person name="Hirsch P."/>
            <person name="Mevs U."/>
            <person name="Kroppenstedt R.M."/>
            <person name="Schumann P."/>
            <person name="Stackebrandt E."/>
        </authorList>
    </citation>
    <scope>NUCLEOTIDE SEQUENCE [LARGE SCALE GENOMIC DNA]</scope>
    <source>
        <strain evidence="2 3">JCM 12677</strain>
    </source>
</reference>
<sequence>MGGVSPYPDRTGRPAWSALPAGLRAAVAERLGGPVVAVRAAADGFTSGFAGVLRTAGGNRAFVKAAADVAHPHLVEWYAREWAILDRLPVGLPVPRPRFAVHAEGWSAFGVDAVDGRSPRDADELAATLAGYADVATALADPPVDLLALRPPHLADLARDDLLRWGDVAAGREPFPALPAPLRHRLPELVALESRLPAYAATPGLVHGDLRPDNVLIDPAGRAWFCDWTWLSHGPAWFDLVTLLLPHHEDLGPAVDSLVTGHPAAAGAAPDAVDVTLAALAGYFLATAAEPPPPTASPALPAHQRRNGDLALGWLARRQGWG</sequence>
<protein>
    <submittedName>
        <fullName evidence="2">Aminoglycoside phosphotransferase family protein</fullName>
    </submittedName>
</protein>
<dbReference type="InterPro" id="IPR011009">
    <property type="entry name" value="Kinase-like_dom_sf"/>
</dbReference>
<feature type="domain" description="Aminoglycoside phosphotransferase" evidence="1">
    <location>
        <begin position="52"/>
        <end position="254"/>
    </location>
</feature>